<keyword evidence="1 3" id="KW-0547">Nucleotide-binding</keyword>
<feature type="compositionally biased region" description="Basic and acidic residues" evidence="4">
    <location>
        <begin position="631"/>
        <end position="642"/>
    </location>
</feature>
<accession>A0A2V3IPJ0</accession>
<keyword evidence="6" id="KW-0808">Transferase</keyword>
<evidence type="ECO:0000256" key="1">
    <source>
        <dbReference type="ARBA" id="ARBA00022741"/>
    </source>
</evidence>
<dbReference type="GO" id="GO:0004674">
    <property type="term" value="F:protein serine/threonine kinase activity"/>
    <property type="evidence" value="ECO:0007669"/>
    <property type="project" value="TreeGrafter"/>
</dbReference>
<reference evidence="6 7" key="1">
    <citation type="journal article" date="2018" name="Mol. Biol. Evol.">
        <title>Analysis of the draft genome of the red seaweed Gracilariopsis chorda provides insights into genome size evolution in Rhodophyta.</title>
        <authorList>
            <person name="Lee J."/>
            <person name="Yang E.C."/>
            <person name="Graf L."/>
            <person name="Yang J.H."/>
            <person name="Qiu H."/>
            <person name="Zel Zion U."/>
            <person name="Chan C.X."/>
            <person name="Stephens T.G."/>
            <person name="Weber A.P.M."/>
            <person name="Boo G.H."/>
            <person name="Boo S.M."/>
            <person name="Kim K.M."/>
            <person name="Shin Y."/>
            <person name="Jung M."/>
            <person name="Lee S.J."/>
            <person name="Yim H.S."/>
            <person name="Lee J.H."/>
            <person name="Bhattacharya D."/>
            <person name="Yoon H.S."/>
        </authorList>
    </citation>
    <scope>NUCLEOTIDE SEQUENCE [LARGE SCALE GENOMIC DNA]</scope>
    <source>
        <strain evidence="6 7">SKKU-2015</strain>
        <tissue evidence="6">Whole body</tissue>
    </source>
</reference>
<dbReference type="SMART" id="SM00220">
    <property type="entry name" value="S_TKc"/>
    <property type="match status" value="1"/>
</dbReference>
<evidence type="ECO:0000313" key="6">
    <source>
        <dbReference type="EMBL" id="PXF43973.1"/>
    </source>
</evidence>
<dbReference type="Pfam" id="PF00069">
    <property type="entry name" value="Pkinase"/>
    <property type="match status" value="1"/>
</dbReference>
<keyword evidence="7" id="KW-1185">Reference proteome</keyword>
<dbReference type="GO" id="GO:0005524">
    <property type="term" value="F:ATP binding"/>
    <property type="evidence" value="ECO:0007669"/>
    <property type="project" value="UniProtKB-UniRule"/>
</dbReference>
<dbReference type="OrthoDB" id="4062651at2759"/>
<protein>
    <submittedName>
        <fullName evidence="6">Putative serine/threonine-protein kinase roco5</fullName>
    </submittedName>
</protein>
<dbReference type="STRING" id="448386.A0A2V3IPJ0"/>
<feature type="compositionally biased region" description="Polar residues" evidence="4">
    <location>
        <begin position="367"/>
        <end position="386"/>
    </location>
</feature>
<feature type="compositionally biased region" description="Polar residues" evidence="4">
    <location>
        <begin position="753"/>
        <end position="772"/>
    </location>
</feature>
<dbReference type="SUPFAM" id="SSF48371">
    <property type="entry name" value="ARM repeat"/>
    <property type="match status" value="1"/>
</dbReference>
<dbReference type="PROSITE" id="PS00107">
    <property type="entry name" value="PROTEIN_KINASE_ATP"/>
    <property type="match status" value="1"/>
</dbReference>
<sequence>MSNDDIPYINHRRLRWETSPHALLGEGSFGIVYSGKLDGAHVAIKIVKRSATGAVSTEDKRVQESAALKQHHREIHRLNTVKSPHIIQYLGVFRDKDPRDLFIVTEYLEGGSLHDNLLEMRRRRAMLDDGSFLTIAIHIARGLNHVHTESLTHGDMKPQNVLLTSPFQFHTQSASTCIAYLPSFATVKIADFGLSKRLEGATSPRMFGSTAATTDFGNGPVGTYLYMSPEGYRGVGNITDDEAKASDVYAYALVLFELLSGMQSWSVERVQNVFQLSSFVRDGRRPNWGPHKDHIDPAYRQLVEDCWSPNPGDRPLVDDIVRRLEELTERYEQRSQQHISDTAEQPTSNPSAHDDASSKSASERSSCQKASQVSLNTSSDQSTVSQKLLKVPFHEPTDPSDLPSEAGNSSDSDDEGNGDQLDDSDQGGLNQFVRRTPVRIAPYGEHPDRSSPATDNSIGKNNDGCSNVDNPESTVTDGSNEPTGGFVHVVSMRLTESQTRSEISKGQKSDPDVRVESAVSFPDGTEGGFTIDDDDITSGLSQVHIRDDSDPDAQTDEIDSNIVDIVRLRKVESKLIEPPTVQGLQIPTGDEKQRLVYGLGSIAENARVTEVPVQRSETALLSSFFNAAQEPDDKSAELKPDQETQQEETEPQPQYEVTSEPEASQHTTVNQENSAPDQEGYVPQGLPQISLDVSAVLAEPLPRVAAKPSKSNPSSKSTSPNDDSKTNGRKSRREKSYTSPDNVEMEAEVLSEFAQNDFPSTGFFNSVSGNTAPGSSPSGGKQSKDQSPAQKVGYTPASSVPPSAGHEAVGATGPHKMYIPMQNDASNPTPSSYATIPSSVSHPELHTPYGTPRIVPTHPSAPNSKMHGYTPSHPLNPGVPPLSAYQSFTTQGASAPPLSDTSQSAIGSTPAYHRISHGVQPHVSPTWQANTPSRQRPPNRIYASSVGHETLGMSPGTSSQGLNALLNALQRSDGMAVVQSMWQYDNRRVVAMALARSPSLRGESILALASRFLTMNNDLQQERRDPYVAIELCTAIGNIARNDPQAISASFVLKVIPNVLLVMSRFHHLLHQHVEVYSACCFALTNLFMITNVITDGNVRTKMALWIEYAISFNIANDSTSAGPFSDSLAYTATCAARNFMWMNEANVQAFVTCSGGDGQTGPPITHLIQSLRTFSYAGKTHVVQSTLSALALIIYYPRQRAEFMHRHGFKAFFETLQQQPQETSATALIFSMLAAMFSGPVSNPNDSDAFWKAFVIDQGSQGLIQSLDHVRRGVPSEKERLEVLERGFYAVLTVARFHSSLRRSLIDAGCMQQVHAVLRDISSSAMTGVQTADNSLIACRTRLGARLCDVVRELGTDNNGYRYLRENNVRRSLEDMMRRYPGDSAFAHSCRGALALLSY</sequence>
<organism evidence="6 7">
    <name type="scientific">Gracilariopsis chorda</name>
    <dbReference type="NCBI Taxonomy" id="448386"/>
    <lineage>
        <taxon>Eukaryota</taxon>
        <taxon>Rhodophyta</taxon>
        <taxon>Florideophyceae</taxon>
        <taxon>Rhodymeniophycidae</taxon>
        <taxon>Gracilariales</taxon>
        <taxon>Gracilariaceae</taxon>
        <taxon>Gracilariopsis</taxon>
    </lineage>
</organism>
<comment type="caution">
    <text evidence="6">The sequence shown here is derived from an EMBL/GenBank/DDBJ whole genome shotgun (WGS) entry which is preliminary data.</text>
</comment>
<keyword evidence="6" id="KW-0418">Kinase</keyword>
<dbReference type="EMBL" id="NBIV01000106">
    <property type="protein sequence ID" value="PXF43973.1"/>
    <property type="molecule type" value="Genomic_DNA"/>
</dbReference>
<feature type="compositionally biased region" description="Low complexity" evidence="4">
    <location>
        <begin position="707"/>
        <end position="721"/>
    </location>
</feature>
<dbReference type="InterPro" id="IPR017441">
    <property type="entry name" value="Protein_kinase_ATP_BS"/>
</dbReference>
<feature type="compositionally biased region" description="Basic and acidic residues" evidence="4">
    <location>
        <begin position="502"/>
        <end position="515"/>
    </location>
</feature>
<dbReference type="InterPro" id="IPR011009">
    <property type="entry name" value="Kinase-like_dom_sf"/>
</dbReference>
<feature type="binding site" evidence="3">
    <location>
        <position position="45"/>
    </location>
    <ligand>
        <name>ATP</name>
        <dbReference type="ChEBI" id="CHEBI:30616"/>
    </ligand>
</feature>
<dbReference type="InterPro" id="IPR008271">
    <property type="entry name" value="Ser/Thr_kinase_AS"/>
</dbReference>
<dbReference type="PROSITE" id="PS50011">
    <property type="entry name" value="PROTEIN_KINASE_DOM"/>
    <property type="match status" value="1"/>
</dbReference>
<dbReference type="InterPro" id="IPR016024">
    <property type="entry name" value="ARM-type_fold"/>
</dbReference>
<proteinExistence type="predicted"/>
<evidence type="ECO:0000256" key="2">
    <source>
        <dbReference type="ARBA" id="ARBA00022840"/>
    </source>
</evidence>
<name>A0A2V3IPJ0_9FLOR</name>
<dbReference type="InterPro" id="IPR000719">
    <property type="entry name" value="Prot_kinase_dom"/>
</dbReference>
<dbReference type="PANTHER" id="PTHR44329">
    <property type="entry name" value="SERINE/THREONINE-PROTEIN KINASE TNNI3K-RELATED"/>
    <property type="match status" value="1"/>
</dbReference>
<dbReference type="PROSITE" id="PS00108">
    <property type="entry name" value="PROTEIN_KINASE_ST"/>
    <property type="match status" value="1"/>
</dbReference>
<evidence type="ECO:0000256" key="4">
    <source>
        <dbReference type="SAM" id="MobiDB-lite"/>
    </source>
</evidence>
<feature type="compositionally biased region" description="Polar residues" evidence="4">
    <location>
        <begin position="336"/>
        <end position="350"/>
    </location>
</feature>
<feature type="domain" description="Protein kinase" evidence="5">
    <location>
        <begin position="18"/>
        <end position="327"/>
    </location>
</feature>
<feature type="region of interest" description="Disordered" evidence="4">
    <location>
        <begin position="331"/>
        <end position="536"/>
    </location>
</feature>
<dbReference type="Gene3D" id="1.25.10.10">
    <property type="entry name" value="Leucine-rich Repeat Variant"/>
    <property type="match status" value="1"/>
</dbReference>
<feature type="compositionally biased region" description="Polar residues" evidence="4">
    <location>
        <begin position="823"/>
        <end position="841"/>
    </location>
</feature>
<feature type="compositionally biased region" description="Acidic residues" evidence="4">
    <location>
        <begin position="411"/>
        <end position="425"/>
    </location>
</feature>
<dbReference type="InterPro" id="IPR011989">
    <property type="entry name" value="ARM-like"/>
</dbReference>
<feature type="compositionally biased region" description="Polar residues" evidence="4">
    <location>
        <begin position="451"/>
        <end position="482"/>
    </location>
</feature>
<feature type="compositionally biased region" description="Low complexity" evidence="4">
    <location>
        <begin position="773"/>
        <end position="787"/>
    </location>
</feature>
<feature type="compositionally biased region" description="Polar residues" evidence="4">
    <location>
        <begin position="661"/>
        <end position="676"/>
    </location>
</feature>
<dbReference type="Proteomes" id="UP000247409">
    <property type="component" value="Unassembled WGS sequence"/>
</dbReference>
<keyword evidence="2 3" id="KW-0067">ATP-binding</keyword>
<feature type="region of interest" description="Disordered" evidence="4">
    <location>
        <begin position="629"/>
        <end position="687"/>
    </location>
</feature>
<gene>
    <name evidence="6" type="ORF">BWQ96_06283</name>
</gene>
<dbReference type="InterPro" id="IPR051681">
    <property type="entry name" value="Ser/Thr_Kinases-Pseudokinases"/>
</dbReference>
<dbReference type="SUPFAM" id="SSF56112">
    <property type="entry name" value="Protein kinase-like (PK-like)"/>
    <property type="match status" value="1"/>
</dbReference>
<evidence type="ECO:0000313" key="7">
    <source>
        <dbReference type="Proteomes" id="UP000247409"/>
    </source>
</evidence>
<evidence type="ECO:0000256" key="3">
    <source>
        <dbReference type="PROSITE-ProRule" id="PRU10141"/>
    </source>
</evidence>
<dbReference type="Gene3D" id="1.10.510.10">
    <property type="entry name" value="Transferase(Phosphotransferase) domain 1"/>
    <property type="match status" value="1"/>
</dbReference>
<evidence type="ECO:0000259" key="5">
    <source>
        <dbReference type="PROSITE" id="PS50011"/>
    </source>
</evidence>
<dbReference type="PANTHER" id="PTHR44329:SF289">
    <property type="entry name" value="SERINE_THREONINE-PROTEIN KINASE VIK"/>
    <property type="match status" value="1"/>
</dbReference>
<feature type="region of interest" description="Disordered" evidence="4">
    <location>
        <begin position="701"/>
        <end position="846"/>
    </location>
</feature>